<dbReference type="Proteomes" id="UP000321717">
    <property type="component" value="Unassembled WGS sequence"/>
</dbReference>
<feature type="binding site" evidence="8">
    <location>
        <position position="209"/>
    </location>
    <ligand>
        <name>ATP</name>
        <dbReference type="ChEBI" id="CHEBI:30616"/>
    </ligand>
</feature>
<feature type="binding site" evidence="8">
    <location>
        <begin position="13"/>
        <end position="15"/>
    </location>
    <ligand>
        <name>ATP</name>
        <dbReference type="ChEBI" id="CHEBI:30616"/>
    </ligand>
</feature>
<gene>
    <name evidence="8 10" type="primary">trpS</name>
    <name evidence="10" type="ORF">RNA01_05720</name>
</gene>
<feature type="binding site" evidence="8">
    <location>
        <begin position="150"/>
        <end position="152"/>
    </location>
    <ligand>
        <name>ATP</name>
        <dbReference type="ChEBI" id="CHEBI:30616"/>
    </ligand>
</feature>
<evidence type="ECO:0000313" key="11">
    <source>
        <dbReference type="Proteomes" id="UP000321717"/>
    </source>
</evidence>
<dbReference type="SUPFAM" id="SSF52374">
    <property type="entry name" value="Nucleotidylyl transferase"/>
    <property type="match status" value="1"/>
</dbReference>
<feature type="binding site" evidence="8">
    <location>
        <begin position="218"/>
        <end position="222"/>
    </location>
    <ligand>
        <name>ATP</name>
        <dbReference type="ChEBI" id="CHEBI:30616"/>
    </ligand>
</feature>
<dbReference type="GO" id="GO:0006436">
    <property type="term" value="P:tryptophanyl-tRNA aminoacylation"/>
    <property type="evidence" value="ECO:0007669"/>
    <property type="project" value="UniProtKB-UniRule"/>
</dbReference>
<proteinExistence type="inferred from homology"/>
<keyword evidence="6 8" id="KW-0030">Aminoacyl-tRNA synthetase</keyword>
<dbReference type="Gene3D" id="3.40.50.620">
    <property type="entry name" value="HUPs"/>
    <property type="match status" value="1"/>
</dbReference>
<dbReference type="OrthoDB" id="9801042at2"/>
<dbReference type="InterPro" id="IPR001412">
    <property type="entry name" value="aa-tRNA-synth_I_CS"/>
</dbReference>
<reference evidence="10 11" key="1">
    <citation type="submission" date="2019-07" db="EMBL/GenBank/DDBJ databases">
        <title>Whole genome shotgun sequence of Rhizobium naphthalenivorans NBRC 107585.</title>
        <authorList>
            <person name="Hosoyama A."/>
            <person name="Uohara A."/>
            <person name="Ohji S."/>
            <person name="Ichikawa N."/>
        </authorList>
    </citation>
    <scope>NUCLEOTIDE SEQUENCE [LARGE SCALE GENOMIC DNA]</scope>
    <source>
        <strain evidence="10 11">NBRC 107585</strain>
    </source>
</reference>
<dbReference type="InterPro" id="IPR002305">
    <property type="entry name" value="aa-tRNA-synth_Ic"/>
</dbReference>
<evidence type="ECO:0000256" key="2">
    <source>
        <dbReference type="ARBA" id="ARBA00022598"/>
    </source>
</evidence>
<feature type="short sequence motif" description="'KMSKS' region" evidence="8">
    <location>
        <begin position="218"/>
        <end position="222"/>
    </location>
</feature>
<dbReference type="GO" id="GO:0004830">
    <property type="term" value="F:tryptophan-tRNA ligase activity"/>
    <property type="evidence" value="ECO:0007669"/>
    <property type="project" value="UniProtKB-UniRule"/>
</dbReference>
<dbReference type="RefSeq" id="WP_147178445.1">
    <property type="nucleotide sequence ID" value="NZ_BJZP01000002.1"/>
</dbReference>
<dbReference type="PROSITE" id="PS00178">
    <property type="entry name" value="AA_TRNA_LIGASE_I"/>
    <property type="match status" value="1"/>
</dbReference>
<dbReference type="Gene3D" id="1.10.240.10">
    <property type="entry name" value="Tyrosyl-Transfer RNA Synthetase"/>
    <property type="match status" value="1"/>
</dbReference>
<dbReference type="GO" id="GO:0005829">
    <property type="term" value="C:cytosol"/>
    <property type="evidence" value="ECO:0007669"/>
    <property type="project" value="TreeGrafter"/>
</dbReference>
<dbReference type="EMBL" id="BJZP01000002">
    <property type="protein sequence ID" value="GEO83640.1"/>
    <property type="molecule type" value="Genomic_DNA"/>
</dbReference>
<evidence type="ECO:0000256" key="5">
    <source>
        <dbReference type="ARBA" id="ARBA00022917"/>
    </source>
</evidence>
<dbReference type="InterPro" id="IPR024109">
    <property type="entry name" value="Trp-tRNA-ligase_bac-type"/>
</dbReference>
<dbReference type="NCBIfam" id="TIGR00233">
    <property type="entry name" value="trpS"/>
    <property type="match status" value="1"/>
</dbReference>
<name>A0A512HE62_9HYPH</name>
<feature type="binding site" evidence="8">
    <location>
        <begin position="21"/>
        <end position="22"/>
    </location>
    <ligand>
        <name>ATP</name>
        <dbReference type="ChEBI" id="CHEBI:30616"/>
    </ligand>
</feature>
<dbReference type="PANTHER" id="PTHR43766">
    <property type="entry name" value="TRYPTOPHAN--TRNA LIGASE, MITOCHONDRIAL"/>
    <property type="match status" value="1"/>
</dbReference>
<dbReference type="GO" id="GO:0005524">
    <property type="term" value="F:ATP binding"/>
    <property type="evidence" value="ECO:0007669"/>
    <property type="project" value="UniProtKB-UniRule"/>
</dbReference>
<dbReference type="EC" id="6.1.1.2" evidence="8"/>
<dbReference type="PANTHER" id="PTHR43766:SF1">
    <property type="entry name" value="TRYPTOPHAN--TRNA LIGASE, MITOCHONDRIAL"/>
    <property type="match status" value="1"/>
</dbReference>
<feature type="short sequence motif" description="'HIGH' region" evidence="8">
    <location>
        <begin position="14"/>
        <end position="22"/>
    </location>
</feature>
<evidence type="ECO:0000256" key="6">
    <source>
        <dbReference type="ARBA" id="ARBA00023146"/>
    </source>
</evidence>
<sequence length="355" mass="38980">MGEFKPLVFSGVQPTGNLHLGNYLGAIKKFVALQENNDCIYCVVDLHALTAQLVHEDMPAQIRSITAAFLAAGIDPSKHIVFNQSAVPQHAELAWIFNCVARIGWMERMTQFKDKSGSKNAEQVSLGLLAYPSLMAADILVYRATHVPVGDDQKQHLELTRDIAQKFNIDFGGHIRKAGLGVDVTVGDEPVHAYFPMVEPLIDGPAPRIMSLRDGTKKMSKSDPSDLSRINLMDDSDAMSKKIRKAKTDPDALPSEVEGLKGRPEADNLVGIFAALSDKTKAEVLREFGGQQFSVFKPALVELVVSSLAPVNGEMRRLMDDPGYIDAVLRDGGKRARVRAEKTMKEVRDIIGFVQ</sequence>
<dbReference type="PRINTS" id="PR01039">
    <property type="entry name" value="TRNASYNTHTRP"/>
</dbReference>
<evidence type="ECO:0000256" key="7">
    <source>
        <dbReference type="ARBA" id="ARBA00049929"/>
    </source>
</evidence>
<keyword evidence="4 8" id="KW-0067">ATP-binding</keyword>
<evidence type="ECO:0000256" key="9">
    <source>
        <dbReference type="RuleBase" id="RU363036"/>
    </source>
</evidence>
<comment type="subcellular location">
    <subcellularLocation>
        <location evidence="8">Cytoplasm</location>
    </subcellularLocation>
</comment>
<evidence type="ECO:0000256" key="1">
    <source>
        <dbReference type="ARBA" id="ARBA00005594"/>
    </source>
</evidence>
<evidence type="ECO:0000256" key="4">
    <source>
        <dbReference type="ARBA" id="ARBA00022840"/>
    </source>
</evidence>
<feature type="binding site" evidence="8">
    <location>
        <position position="138"/>
    </location>
    <ligand>
        <name>L-tryptophan</name>
        <dbReference type="ChEBI" id="CHEBI:57912"/>
    </ligand>
</feature>
<keyword evidence="11" id="KW-1185">Reference proteome</keyword>
<dbReference type="InterPro" id="IPR002306">
    <property type="entry name" value="Trp-tRNA-ligase"/>
</dbReference>
<dbReference type="InterPro" id="IPR050203">
    <property type="entry name" value="Trp-tRNA_synthetase"/>
</dbReference>
<keyword evidence="2 8" id="KW-0436">Ligase</keyword>
<dbReference type="Pfam" id="PF00579">
    <property type="entry name" value="tRNA-synt_1b"/>
    <property type="match status" value="1"/>
</dbReference>
<keyword evidence="5 8" id="KW-0648">Protein biosynthesis</keyword>
<accession>A0A512HE62</accession>
<evidence type="ECO:0000256" key="3">
    <source>
        <dbReference type="ARBA" id="ARBA00022741"/>
    </source>
</evidence>
<evidence type="ECO:0000256" key="8">
    <source>
        <dbReference type="HAMAP-Rule" id="MF_00140"/>
    </source>
</evidence>
<dbReference type="AlphaFoldDB" id="A0A512HE62"/>
<organism evidence="10 11">
    <name type="scientific">Ciceribacter naphthalenivorans</name>
    <dbReference type="NCBI Taxonomy" id="1118451"/>
    <lineage>
        <taxon>Bacteria</taxon>
        <taxon>Pseudomonadati</taxon>
        <taxon>Pseudomonadota</taxon>
        <taxon>Alphaproteobacteria</taxon>
        <taxon>Hyphomicrobiales</taxon>
        <taxon>Rhizobiaceae</taxon>
        <taxon>Ciceribacter</taxon>
    </lineage>
</organism>
<keyword evidence="3 8" id="KW-0547">Nucleotide-binding</keyword>
<protein>
    <recommendedName>
        <fullName evidence="8">Tryptophan--tRNA ligase</fullName>
        <ecNumber evidence="8">6.1.1.2</ecNumber>
    </recommendedName>
    <alternativeName>
        <fullName evidence="8">Tryptophanyl-tRNA synthetase</fullName>
        <shortName evidence="8">TrpRS</shortName>
    </alternativeName>
</protein>
<dbReference type="HAMAP" id="MF_00140_B">
    <property type="entry name" value="Trp_tRNA_synth_B"/>
    <property type="match status" value="1"/>
</dbReference>
<comment type="function">
    <text evidence="8">Catalyzes the attachment of tryptophan to tRNA(Trp).</text>
</comment>
<dbReference type="CDD" id="cd00806">
    <property type="entry name" value="TrpRS_core"/>
    <property type="match status" value="1"/>
</dbReference>
<comment type="caution">
    <text evidence="10">The sequence shown here is derived from an EMBL/GenBank/DDBJ whole genome shotgun (WGS) entry which is preliminary data.</text>
</comment>
<dbReference type="InterPro" id="IPR014729">
    <property type="entry name" value="Rossmann-like_a/b/a_fold"/>
</dbReference>
<keyword evidence="8" id="KW-0963">Cytoplasm</keyword>
<evidence type="ECO:0000313" key="10">
    <source>
        <dbReference type="EMBL" id="GEO83640.1"/>
    </source>
</evidence>
<comment type="catalytic activity">
    <reaction evidence="7 8">
        <text>tRNA(Trp) + L-tryptophan + ATP = L-tryptophyl-tRNA(Trp) + AMP + diphosphate + H(+)</text>
        <dbReference type="Rhea" id="RHEA:24080"/>
        <dbReference type="Rhea" id="RHEA-COMP:9671"/>
        <dbReference type="Rhea" id="RHEA-COMP:9705"/>
        <dbReference type="ChEBI" id="CHEBI:15378"/>
        <dbReference type="ChEBI" id="CHEBI:30616"/>
        <dbReference type="ChEBI" id="CHEBI:33019"/>
        <dbReference type="ChEBI" id="CHEBI:57912"/>
        <dbReference type="ChEBI" id="CHEBI:78442"/>
        <dbReference type="ChEBI" id="CHEBI:78535"/>
        <dbReference type="ChEBI" id="CHEBI:456215"/>
        <dbReference type="EC" id="6.1.1.2"/>
    </reaction>
</comment>
<comment type="similarity">
    <text evidence="1 8 9">Belongs to the class-I aminoacyl-tRNA synthetase family.</text>
</comment>
<comment type="subunit">
    <text evidence="8">Homodimer.</text>
</comment>